<gene>
    <name evidence="3" type="ORF">FRACYDRAFT_234249</name>
</gene>
<keyword evidence="1" id="KW-0175">Coiled coil</keyword>
<evidence type="ECO:0000313" key="4">
    <source>
        <dbReference type="Proteomes" id="UP000095751"/>
    </source>
</evidence>
<organism evidence="3 4">
    <name type="scientific">Fragilariopsis cylindrus CCMP1102</name>
    <dbReference type="NCBI Taxonomy" id="635003"/>
    <lineage>
        <taxon>Eukaryota</taxon>
        <taxon>Sar</taxon>
        <taxon>Stramenopiles</taxon>
        <taxon>Ochrophyta</taxon>
        <taxon>Bacillariophyta</taxon>
        <taxon>Bacillariophyceae</taxon>
        <taxon>Bacillariophycidae</taxon>
        <taxon>Bacillariales</taxon>
        <taxon>Bacillariaceae</taxon>
        <taxon>Fragilariopsis</taxon>
    </lineage>
</organism>
<name>A0A1E7FR41_9STRA</name>
<sequence>MALPMHNRRPHAAASRGGSNAATMRHQQQQQQQQHQQQQRQHNTASGSNGTLSGGNEGIVQKLQGVIAAIRGDRNREHRNRDIAMEKLRSTKEAFHQDKAILQADKDKYVTTQNESENTQNEILNIEKSMQELQQKYEFQHEDLIRKREKINQQKNIAEVTTLQREKATREAHQLLDQERIKTKDLERSEEKKTADLLAAFLLAGRKGNITSNDDVNALLYNDVVTKNLGVDDFVNRRENLEKKQEEALSREFTSNVDYAMYPQMIEQKAKVLDMEAEAIKIEVNRLEAILVAMDNEYPRGIVGKDSTMHANPMINNKPQLLQQQQSIANDGTTIPVELMDIDREDHLASISNAANDGIISSNVNEAGVVDDHVMMENDEVVTKEASVPLASPMVGN</sequence>
<feature type="region of interest" description="Disordered" evidence="2">
    <location>
        <begin position="1"/>
        <end position="57"/>
    </location>
</feature>
<feature type="compositionally biased region" description="Basic residues" evidence="2">
    <location>
        <begin position="1"/>
        <end position="11"/>
    </location>
</feature>
<dbReference type="EMBL" id="KV784354">
    <property type="protein sequence ID" value="OEU20616.1"/>
    <property type="molecule type" value="Genomic_DNA"/>
</dbReference>
<feature type="compositionally biased region" description="Low complexity" evidence="2">
    <location>
        <begin position="25"/>
        <end position="42"/>
    </location>
</feature>
<accession>A0A1E7FR41</accession>
<feature type="coiled-coil region" evidence="1">
    <location>
        <begin position="116"/>
        <end position="150"/>
    </location>
</feature>
<evidence type="ECO:0000256" key="2">
    <source>
        <dbReference type="SAM" id="MobiDB-lite"/>
    </source>
</evidence>
<dbReference type="InParanoid" id="A0A1E7FR41"/>
<dbReference type="OrthoDB" id="55026at2759"/>
<evidence type="ECO:0000256" key="1">
    <source>
        <dbReference type="SAM" id="Coils"/>
    </source>
</evidence>
<proteinExistence type="predicted"/>
<evidence type="ECO:0000313" key="3">
    <source>
        <dbReference type="EMBL" id="OEU20616.1"/>
    </source>
</evidence>
<dbReference type="AlphaFoldDB" id="A0A1E7FR41"/>
<dbReference type="Proteomes" id="UP000095751">
    <property type="component" value="Unassembled WGS sequence"/>
</dbReference>
<keyword evidence="4" id="KW-1185">Reference proteome</keyword>
<dbReference type="KEGG" id="fcy:FRACYDRAFT_234249"/>
<protein>
    <submittedName>
        <fullName evidence="3">Uncharacterized protein</fullName>
    </submittedName>
</protein>
<reference evidence="3 4" key="1">
    <citation type="submission" date="2016-09" db="EMBL/GenBank/DDBJ databases">
        <title>Extensive genetic diversity and differential bi-allelic expression allows diatom success in the polar Southern Ocean.</title>
        <authorList>
            <consortium name="DOE Joint Genome Institute"/>
            <person name="Mock T."/>
            <person name="Otillar R.P."/>
            <person name="Strauss J."/>
            <person name="Dupont C."/>
            <person name="Frickenhaus S."/>
            <person name="Maumus F."/>
            <person name="Mcmullan M."/>
            <person name="Sanges R."/>
            <person name="Schmutz J."/>
            <person name="Toseland A."/>
            <person name="Valas R."/>
            <person name="Veluchamy A."/>
            <person name="Ward B.J."/>
            <person name="Allen A."/>
            <person name="Barry K."/>
            <person name="Falciatore A."/>
            <person name="Ferrante M."/>
            <person name="Fortunato A.E."/>
            <person name="Gloeckner G."/>
            <person name="Gruber A."/>
            <person name="Hipkin R."/>
            <person name="Janech M."/>
            <person name="Kroth P."/>
            <person name="Leese F."/>
            <person name="Lindquist E."/>
            <person name="Lyon B.R."/>
            <person name="Martin J."/>
            <person name="Mayer C."/>
            <person name="Parker M."/>
            <person name="Quesneville H."/>
            <person name="Raymond J."/>
            <person name="Uhlig C."/>
            <person name="Valentin K.U."/>
            <person name="Worden A.Z."/>
            <person name="Armbrust E.V."/>
            <person name="Bowler C."/>
            <person name="Green B."/>
            <person name="Moulton V."/>
            <person name="Van Oosterhout C."/>
            <person name="Grigoriev I."/>
        </authorList>
    </citation>
    <scope>NUCLEOTIDE SEQUENCE [LARGE SCALE GENOMIC DNA]</scope>
    <source>
        <strain evidence="3 4">CCMP1102</strain>
    </source>
</reference>